<reference evidence="1 2" key="1">
    <citation type="submission" date="2018-01" db="EMBL/GenBank/DDBJ databases">
        <title>Draft genome sequence of Nonomuraea sp. KC333.</title>
        <authorList>
            <person name="Sahin N."/>
            <person name="Saygin H."/>
            <person name="Ay H."/>
        </authorList>
    </citation>
    <scope>NUCLEOTIDE SEQUENCE [LARGE SCALE GENOMIC DNA]</scope>
    <source>
        <strain evidence="1 2">KC333</strain>
    </source>
</reference>
<evidence type="ECO:0000313" key="2">
    <source>
        <dbReference type="Proteomes" id="UP000249304"/>
    </source>
</evidence>
<comment type="caution">
    <text evidence="1">The sequence shown here is derived from an EMBL/GenBank/DDBJ whole genome shotgun (WGS) entry which is preliminary data.</text>
</comment>
<sequence>PSDPLPTDPDWAGGVLYADEWSRAVPAPPAALWRLRVGDTLGSWRVEEVVPGRLLRLRAETRLPGQAWLELTCREEHGRTVYGQRAIFHPRGLLGHLYWWTRTPFRRRRVPGDVVRRLTRAS</sequence>
<dbReference type="InterPro" id="IPR021295">
    <property type="entry name" value="DUF2867"/>
</dbReference>
<dbReference type="EMBL" id="POUD01000603">
    <property type="protein sequence ID" value="PZG00503.1"/>
    <property type="molecule type" value="Genomic_DNA"/>
</dbReference>
<dbReference type="OrthoDB" id="9774199at2"/>
<accession>A0A2W2CPL9</accession>
<dbReference type="AlphaFoldDB" id="A0A2W2CPL9"/>
<gene>
    <name evidence="1" type="ORF">C1J01_48260</name>
</gene>
<evidence type="ECO:0000313" key="1">
    <source>
        <dbReference type="EMBL" id="PZG00503.1"/>
    </source>
</evidence>
<name>A0A2W2CPL9_9ACTN</name>
<protein>
    <submittedName>
        <fullName evidence="1">DUF2867 domain-containing protein</fullName>
    </submittedName>
</protein>
<keyword evidence="2" id="KW-1185">Reference proteome</keyword>
<dbReference type="Proteomes" id="UP000249304">
    <property type="component" value="Unassembled WGS sequence"/>
</dbReference>
<dbReference type="Pfam" id="PF11066">
    <property type="entry name" value="DUF2867"/>
    <property type="match status" value="1"/>
</dbReference>
<feature type="non-terminal residue" evidence="1">
    <location>
        <position position="1"/>
    </location>
</feature>
<organism evidence="1 2">
    <name type="scientific">Nonomuraea aridisoli</name>
    <dbReference type="NCBI Taxonomy" id="2070368"/>
    <lineage>
        <taxon>Bacteria</taxon>
        <taxon>Bacillati</taxon>
        <taxon>Actinomycetota</taxon>
        <taxon>Actinomycetes</taxon>
        <taxon>Streptosporangiales</taxon>
        <taxon>Streptosporangiaceae</taxon>
        <taxon>Nonomuraea</taxon>
    </lineage>
</organism>
<proteinExistence type="predicted"/>
<dbReference type="RefSeq" id="WP_146616057.1">
    <property type="nucleotide sequence ID" value="NZ_POUD01000603.1"/>
</dbReference>